<evidence type="ECO:0000259" key="7">
    <source>
        <dbReference type="Pfam" id="PF02016"/>
    </source>
</evidence>
<feature type="active site" description="Nucleophile" evidence="6">
    <location>
        <position position="144"/>
    </location>
</feature>
<dbReference type="InterPro" id="IPR027478">
    <property type="entry name" value="LdcA_N"/>
</dbReference>
<feature type="active site" description="Charge relay system" evidence="6">
    <location>
        <position position="244"/>
    </location>
</feature>
<dbReference type="Proteomes" id="UP000439522">
    <property type="component" value="Unassembled WGS sequence"/>
</dbReference>
<dbReference type="SUPFAM" id="SSF52317">
    <property type="entry name" value="Class I glutamine amidotransferase-like"/>
    <property type="match status" value="1"/>
</dbReference>
<proteinExistence type="inferred from homology"/>
<evidence type="ECO:0000256" key="4">
    <source>
        <dbReference type="ARBA" id="ARBA00022801"/>
    </source>
</evidence>
<evidence type="ECO:0000256" key="3">
    <source>
        <dbReference type="ARBA" id="ARBA00022670"/>
    </source>
</evidence>
<evidence type="ECO:0000259" key="8">
    <source>
        <dbReference type="Pfam" id="PF17676"/>
    </source>
</evidence>
<name>A0A6I4TDF9_9SPHN</name>
<dbReference type="InterPro" id="IPR040449">
    <property type="entry name" value="Peptidase_S66_N"/>
</dbReference>
<gene>
    <name evidence="9" type="ORF">GRI40_07680</name>
</gene>
<keyword evidence="5" id="KW-0720">Serine protease</keyword>
<dbReference type="EMBL" id="WTZA01000001">
    <property type="protein sequence ID" value="MXO75093.1"/>
    <property type="molecule type" value="Genomic_DNA"/>
</dbReference>
<dbReference type="InterPro" id="IPR003507">
    <property type="entry name" value="S66_fam"/>
</dbReference>
<dbReference type="Gene3D" id="3.50.30.60">
    <property type="entry name" value="LD-carboxypeptidase A C-terminal domain-like"/>
    <property type="match status" value="1"/>
</dbReference>
<dbReference type="GO" id="GO:0006508">
    <property type="term" value="P:proteolysis"/>
    <property type="evidence" value="ECO:0007669"/>
    <property type="project" value="UniProtKB-KW"/>
</dbReference>
<dbReference type="GO" id="GO:0004180">
    <property type="term" value="F:carboxypeptidase activity"/>
    <property type="evidence" value="ECO:0007669"/>
    <property type="project" value="UniProtKB-KW"/>
</dbReference>
<dbReference type="InterPro" id="IPR040921">
    <property type="entry name" value="Peptidase_S66C"/>
</dbReference>
<evidence type="ECO:0000256" key="1">
    <source>
        <dbReference type="ARBA" id="ARBA00010233"/>
    </source>
</evidence>
<evidence type="ECO:0000256" key="2">
    <source>
        <dbReference type="ARBA" id="ARBA00022645"/>
    </source>
</evidence>
<dbReference type="CDD" id="cd07025">
    <property type="entry name" value="Peptidase_S66"/>
    <property type="match status" value="1"/>
</dbReference>
<dbReference type="Gene3D" id="3.40.50.10740">
    <property type="entry name" value="Class I glutamine amidotransferase-like"/>
    <property type="match status" value="1"/>
</dbReference>
<keyword evidence="4" id="KW-0378">Hydrolase</keyword>
<accession>A0A6I4TDF9</accession>
<dbReference type="PIRSF" id="PIRSF028757">
    <property type="entry name" value="LD-carboxypeptidase"/>
    <property type="match status" value="1"/>
</dbReference>
<feature type="domain" description="LD-carboxypeptidase C-terminal" evidence="8">
    <location>
        <begin position="213"/>
        <end position="330"/>
    </location>
</feature>
<comment type="caution">
    <text evidence="9">The sequence shown here is derived from an EMBL/GenBank/DDBJ whole genome shotgun (WGS) entry which is preliminary data.</text>
</comment>
<dbReference type="InterPro" id="IPR029062">
    <property type="entry name" value="Class_I_gatase-like"/>
</dbReference>
<sequence>MMDRRAAMAGLGGAATAFAIPAGAASRRGGKSAGRRLPPRLRVGDTVGIVSPSSAVEAEEGLQRAEWWVRGMGLVPRFGTHAADRHGYLAGTDANRAADINAMYADDAVRAVFAVRGGWGGARILPLLDWDTIRANPKLLIGYSDVTALHLAFAARAGFPTIHGGNASSSWPRVSWESLWRMAFAGEAPVLGGSEVEAISGRAGRTIRGGTARGTLLGGNLTILSTFMGTGWLPDFADAILFVEDTNESEYRIDRMLQQLRLAGVLGSLAGVVFGQCTGCRSTDPDYAGFTLDSVIDQYLAPLGVPAFTGANIGHVAGQLSLPSGAAVEIDADARTIRLLRTITA</sequence>
<dbReference type="Pfam" id="PF17676">
    <property type="entry name" value="Peptidase_S66C"/>
    <property type="match status" value="1"/>
</dbReference>
<reference evidence="9 10" key="1">
    <citation type="submission" date="2019-12" db="EMBL/GenBank/DDBJ databases">
        <title>Genomic-based taxomic classification of the family Erythrobacteraceae.</title>
        <authorList>
            <person name="Xu L."/>
        </authorList>
    </citation>
    <scope>NUCLEOTIDE SEQUENCE [LARGE SCALE GENOMIC DNA]</scope>
    <source>
        <strain evidence="9 10">100921-2</strain>
    </source>
</reference>
<evidence type="ECO:0000313" key="10">
    <source>
        <dbReference type="Proteomes" id="UP000439522"/>
    </source>
</evidence>
<keyword evidence="2 9" id="KW-0121">Carboxypeptidase</keyword>
<dbReference type="PANTHER" id="PTHR30237:SF2">
    <property type="entry name" value="MUREIN TETRAPEPTIDE CARBOXYPEPTIDASE"/>
    <property type="match status" value="1"/>
</dbReference>
<evidence type="ECO:0000256" key="5">
    <source>
        <dbReference type="ARBA" id="ARBA00022825"/>
    </source>
</evidence>
<dbReference type="GO" id="GO:0008236">
    <property type="term" value="F:serine-type peptidase activity"/>
    <property type="evidence" value="ECO:0007669"/>
    <property type="project" value="UniProtKB-KW"/>
</dbReference>
<dbReference type="RefSeq" id="WP_160610777.1">
    <property type="nucleotide sequence ID" value="NZ_WTZA01000001.1"/>
</dbReference>
<dbReference type="InterPro" id="IPR027461">
    <property type="entry name" value="Carboxypeptidase_A_C_sf"/>
</dbReference>
<feature type="domain" description="LD-carboxypeptidase N-terminal" evidence="7">
    <location>
        <begin position="47"/>
        <end position="164"/>
    </location>
</feature>
<evidence type="ECO:0000256" key="6">
    <source>
        <dbReference type="PIRSR" id="PIRSR028757-1"/>
    </source>
</evidence>
<dbReference type="AlphaFoldDB" id="A0A6I4TDF9"/>
<evidence type="ECO:0000313" key="9">
    <source>
        <dbReference type="EMBL" id="MXO75093.1"/>
    </source>
</evidence>
<dbReference type="Pfam" id="PF02016">
    <property type="entry name" value="Peptidase_S66"/>
    <property type="match status" value="1"/>
</dbReference>
<feature type="active site" description="Charge relay system" evidence="6">
    <location>
        <position position="315"/>
    </location>
</feature>
<keyword evidence="10" id="KW-1185">Reference proteome</keyword>
<protein>
    <submittedName>
        <fullName evidence="9">LD-carboxypeptidase</fullName>
    </submittedName>
</protein>
<comment type="similarity">
    <text evidence="1">Belongs to the peptidase S66 family.</text>
</comment>
<dbReference type="OrthoDB" id="9807329at2"/>
<dbReference type="PANTHER" id="PTHR30237">
    <property type="entry name" value="MURAMOYLTETRAPEPTIDE CARBOXYPEPTIDASE"/>
    <property type="match status" value="1"/>
</dbReference>
<keyword evidence="3" id="KW-0645">Protease</keyword>
<dbReference type="SUPFAM" id="SSF141986">
    <property type="entry name" value="LD-carboxypeptidase A C-terminal domain-like"/>
    <property type="match status" value="1"/>
</dbReference>
<organism evidence="9 10">
    <name type="scientific">Tsuneonella aeria</name>
    <dbReference type="NCBI Taxonomy" id="1837929"/>
    <lineage>
        <taxon>Bacteria</taxon>
        <taxon>Pseudomonadati</taxon>
        <taxon>Pseudomonadota</taxon>
        <taxon>Alphaproteobacteria</taxon>
        <taxon>Sphingomonadales</taxon>
        <taxon>Erythrobacteraceae</taxon>
        <taxon>Tsuneonella</taxon>
    </lineage>
</organism>